<keyword evidence="3" id="KW-1185">Reference proteome</keyword>
<feature type="domain" description="N-acetyltransferase" evidence="1">
    <location>
        <begin position="14"/>
        <end position="170"/>
    </location>
</feature>
<evidence type="ECO:0000313" key="3">
    <source>
        <dbReference type="Proteomes" id="UP000581688"/>
    </source>
</evidence>
<dbReference type="Proteomes" id="UP000581688">
    <property type="component" value="Unassembled WGS sequence"/>
</dbReference>
<organism evidence="2 3">
    <name type="scientific">Salirhabdus euzebyi</name>
    <dbReference type="NCBI Taxonomy" id="394506"/>
    <lineage>
        <taxon>Bacteria</taxon>
        <taxon>Bacillati</taxon>
        <taxon>Bacillota</taxon>
        <taxon>Bacilli</taxon>
        <taxon>Bacillales</taxon>
        <taxon>Bacillaceae</taxon>
        <taxon>Salirhabdus</taxon>
    </lineage>
</organism>
<sequence>MFTIETIRLGFIPMTIESIEAAMSGEQTLQQYLQINVETNFIQTIHQERVFPLRLEKLKKNPEISKWYGFIAEKKSNTVIGMMGFKTPPNNSGLIEIGYGINEKFQGNGYASEMASGLKDWAFQQEGVKGITATNIRKDNIASIKIVKKLGMNLIQKNDDTIDFMILKESVSE</sequence>
<dbReference type="InterPro" id="IPR016181">
    <property type="entry name" value="Acyl_CoA_acyltransferase"/>
</dbReference>
<comment type="caution">
    <text evidence="2">The sequence shown here is derived from an EMBL/GenBank/DDBJ whole genome shotgun (WGS) entry which is preliminary data.</text>
</comment>
<dbReference type="RefSeq" id="WP_174494873.1">
    <property type="nucleotide sequence ID" value="NZ_CADDWK010000002.1"/>
</dbReference>
<evidence type="ECO:0000313" key="2">
    <source>
        <dbReference type="EMBL" id="MBB6452474.1"/>
    </source>
</evidence>
<keyword evidence="2" id="KW-0808">Transferase</keyword>
<dbReference type="InterPro" id="IPR000182">
    <property type="entry name" value="GNAT_dom"/>
</dbReference>
<dbReference type="CDD" id="cd04301">
    <property type="entry name" value="NAT_SF"/>
    <property type="match status" value="1"/>
</dbReference>
<reference evidence="2 3" key="1">
    <citation type="submission" date="2020-08" db="EMBL/GenBank/DDBJ databases">
        <title>Genomic Encyclopedia of Type Strains, Phase IV (KMG-IV): sequencing the most valuable type-strain genomes for metagenomic binning, comparative biology and taxonomic classification.</title>
        <authorList>
            <person name="Goeker M."/>
        </authorList>
    </citation>
    <scope>NUCLEOTIDE SEQUENCE [LARGE SCALE GENOMIC DNA]</scope>
    <source>
        <strain evidence="2 3">DSM 19612</strain>
    </source>
</reference>
<evidence type="ECO:0000259" key="1">
    <source>
        <dbReference type="PROSITE" id="PS51186"/>
    </source>
</evidence>
<dbReference type="Pfam" id="PF13302">
    <property type="entry name" value="Acetyltransf_3"/>
    <property type="match status" value="1"/>
</dbReference>
<gene>
    <name evidence="2" type="ORF">HNQ94_000919</name>
</gene>
<dbReference type="PANTHER" id="PTHR43792:SF13">
    <property type="entry name" value="ACETYLTRANSFERASE"/>
    <property type="match status" value="1"/>
</dbReference>
<accession>A0A841PWZ3</accession>
<dbReference type="EMBL" id="JACHGH010000002">
    <property type="protein sequence ID" value="MBB6452474.1"/>
    <property type="molecule type" value="Genomic_DNA"/>
</dbReference>
<proteinExistence type="predicted"/>
<dbReference type="PANTHER" id="PTHR43792">
    <property type="entry name" value="GNAT FAMILY, PUTATIVE (AFU_ORTHOLOGUE AFUA_3G00765)-RELATED-RELATED"/>
    <property type="match status" value="1"/>
</dbReference>
<dbReference type="InterPro" id="IPR051531">
    <property type="entry name" value="N-acetyltransferase"/>
</dbReference>
<protein>
    <submittedName>
        <fullName evidence="2">RimJ/RimL family protein N-acetyltransferase</fullName>
    </submittedName>
</protein>
<dbReference type="SUPFAM" id="SSF55729">
    <property type="entry name" value="Acyl-CoA N-acyltransferases (Nat)"/>
    <property type="match status" value="1"/>
</dbReference>
<name>A0A841PWZ3_9BACI</name>
<dbReference type="GO" id="GO:0016747">
    <property type="term" value="F:acyltransferase activity, transferring groups other than amino-acyl groups"/>
    <property type="evidence" value="ECO:0007669"/>
    <property type="project" value="InterPro"/>
</dbReference>
<dbReference type="AlphaFoldDB" id="A0A841PWZ3"/>
<dbReference type="PROSITE" id="PS51186">
    <property type="entry name" value="GNAT"/>
    <property type="match status" value="1"/>
</dbReference>
<dbReference type="Gene3D" id="3.40.630.30">
    <property type="match status" value="1"/>
</dbReference>